<evidence type="ECO:0000313" key="1">
    <source>
        <dbReference type="EMBL" id="GFS30331.1"/>
    </source>
</evidence>
<evidence type="ECO:0000313" key="2">
    <source>
        <dbReference type="Proteomes" id="UP000585474"/>
    </source>
</evidence>
<gene>
    <name evidence="1" type="ORF">Acr_00g0011380</name>
</gene>
<comment type="caution">
    <text evidence="1">The sequence shown here is derived from an EMBL/GenBank/DDBJ whole genome shotgun (WGS) entry which is preliminary data.</text>
</comment>
<protein>
    <submittedName>
        <fullName evidence="1">Appr-1-p processing enzyme family protein</fullName>
    </submittedName>
</protein>
<dbReference type="EMBL" id="BJWL01000116">
    <property type="protein sequence ID" value="GFS30331.1"/>
    <property type="molecule type" value="Genomic_DNA"/>
</dbReference>
<accession>A0A7J0D9L9</accession>
<reference evidence="2" key="1">
    <citation type="submission" date="2019-07" db="EMBL/GenBank/DDBJ databases">
        <title>De Novo Assembly of kiwifruit Actinidia rufa.</title>
        <authorList>
            <person name="Sugita-Konishi S."/>
            <person name="Sato K."/>
            <person name="Mori E."/>
            <person name="Abe Y."/>
            <person name="Kisaki G."/>
            <person name="Hamano K."/>
            <person name="Suezawa K."/>
            <person name="Otani M."/>
            <person name="Fukuda T."/>
            <person name="Manabe T."/>
            <person name="Gomi K."/>
            <person name="Tabuchi M."/>
            <person name="Akimitsu K."/>
            <person name="Kataoka I."/>
        </authorList>
    </citation>
    <scope>NUCLEOTIDE SEQUENCE [LARGE SCALE GENOMIC DNA]</scope>
    <source>
        <strain evidence="2">cv. Fuchu</strain>
    </source>
</reference>
<dbReference type="SUPFAM" id="SSF52949">
    <property type="entry name" value="Macro domain-like"/>
    <property type="match status" value="1"/>
</dbReference>
<name>A0A7J0D9L9_9ERIC</name>
<dbReference type="Gene3D" id="3.40.220.10">
    <property type="entry name" value="Leucine Aminopeptidase, subunit E, domain 1"/>
    <property type="match status" value="1"/>
</dbReference>
<dbReference type="Proteomes" id="UP000585474">
    <property type="component" value="Unassembled WGS sequence"/>
</dbReference>
<proteinExistence type="predicted"/>
<keyword evidence="2" id="KW-1185">Reference proteome</keyword>
<dbReference type="PANTHER" id="PTHR11106:SF72">
    <property type="entry name" value="GANGLIOSIDE-INDUCED DIFFERENTIATION-ASSOCIATED PROTEIN 2"/>
    <property type="match status" value="1"/>
</dbReference>
<dbReference type="InterPro" id="IPR043472">
    <property type="entry name" value="Macro_dom-like"/>
</dbReference>
<dbReference type="OrthoDB" id="1704497at2759"/>
<dbReference type="PANTHER" id="PTHR11106">
    <property type="entry name" value="GANGLIOSIDE INDUCED DIFFERENTIATION ASSOCIATED PROTEIN 2-RELATED"/>
    <property type="match status" value="1"/>
</dbReference>
<dbReference type="AlphaFoldDB" id="A0A7J0D9L9"/>
<organism evidence="1 2">
    <name type="scientific">Actinidia rufa</name>
    <dbReference type="NCBI Taxonomy" id="165716"/>
    <lineage>
        <taxon>Eukaryota</taxon>
        <taxon>Viridiplantae</taxon>
        <taxon>Streptophyta</taxon>
        <taxon>Embryophyta</taxon>
        <taxon>Tracheophyta</taxon>
        <taxon>Spermatophyta</taxon>
        <taxon>Magnoliopsida</taxon>
        <taxon>eudicotyledons</taxon>
        <taxon>Gunneridae</taxon>
        <taxon>Pentapetalae</taxon>
        <taxon>asterids</taxon>
        <taxon>Ericales</taxon>
        <taxon>Actinidiaceae</taxon>
        <taxon>Actinidia</taxon>
    </lineage>
</organism>
<sequence length="169" mass="18170">MYVVEIEGVPLTDGLGVAKMYRPVATTTTRGGLQTDTGDTVVTLDQVPRWNDAEYRFSCENEDPAFPNSYFPDPLTSALGSESSGNGMASRFPVDHEINSRIYLWRGNPWNLEVDVVVNSTNENLDEAHSSPGLHAAAGTGLAEECATLVPGPTRHVLVSLGHGSPNDL</sequence>